<reference evidence="8" key="1">
    <citation type="journal article" date="2019" name="Int. J. Syst. Evol. Microbiol.">
        <title>The Global Catalogue of Microorganisms (GCM) 10K type strain sequencing project: providing services to taxonomists for standard genome sequencing and annotation.</title>
        <authorList>
            <consortium name="The Broad Institute Genomics Platform"/>
            <consortium name="The Broad Institute Genome Sequencing Center for Infectious Disease"/>
            <person name="Wu L."/>
            <person name="Ma J."/>
        </authorList>
    </citation>
    <scope>NUCLEOTIDE SEQUENCE [LARGE SCALE GENOMIC DNA]</scope>
    <source>
        <strain evidence="8">CCUG 63246</strain>
    </source>
</reference>
<feature type="transmembrane region" description="Helical" evidence="6">
    <location>
        <begin position="71"/>
        <end position="90"/>
    </location>
</feature>
<evidence type="ECO:0000256" key="1">
    <source>
        <dbReference type="ARBA" id="ARBA00004141"/>
    </source>
</evidence>
<protein>
    <submittedName>
        <fullName evidence="7">Lysoplasmalogenase</fullName>
    </submittedName>
</protein>
<feature type="transmembrane region" description="Helical" evidence="6">
    <location>
        <begin position="18"/>
        <end position="36"/>
    </location>
</feature>
<evidence type="ECO:0000256" key="5">
    <source>
        <dbReference type="ARBA" id="ARBA00023136"/>
    </source>
</evidence>
<evidence type="ECO:0000313" key="7">
    <source>
        <dbReference type="EMBL" id="MFD1163415.1"/>
    </source>
</evidence>
<feature type="transmembrane region" description="Helical" evidence="6">
    <location>
        <begin position="125"/>
        <end position="144"/>
    </location>
</feature>
<feature type="transmembrane region" description="Helical" evidence="6">
    <location>
        <begin position="179"/>
        <end position="199"/>
    </location>
</feature>
<dbReference type="InterPro" id="IPR012506">
    <property type="entry name" value="TMEM86B-like"/>
</dbReference>
<organism evidence="7 8">
    <name type="scientific">Hwangdonia seohaensis</name>
    <dbReference type="NCBI Taxonomy" id="1240727"/>
    <lineage>
        <taxon>Bacteria</taxon>
        <taxon>Pseudomonadati</taxon>
        <taxon>Bacteroidota</taxon>
        <taxon>Flavobacteriia</taxon>
        <taxon>Flavobacteriales</taxon>
        <taxon>Flavobacteriaceae</taxon>
        <taxon>Hwangdonia</taxon>
    </lineage>
</organism>
<dbReference type="Pfam" id="PF07947">
    <property type="entry name" value="YhhN"/>
    <property type="match status" value="1"/>
</dbReference>
<accession>A0ABW3RE60</accession>
<dbReference type="PANTHER" id="PTHR31885:SF6">
    <property type="entry name" value="GH04784P"/>
    <property type="match status" value="1"/>
</dbReference>
<feature type="transmembrane region" description="Helical" evidence="6">
    <location>
        <begin position="150"/>
        <end position="170"/>
    </location>
</feature>
<feature type="transmembrane region" description="Helical" evidence="6">
    <location>
        <begin position="42"/>
        <end position="59"/>
    </location>
</feature>
<comment type="caution">
    <text evidence="7">The sequence shown here is derived from an EMBL/GenBank/DDBJ whole genome shotgun (WGS) entry which is preliminary data.</text>
</comment>
<dbReference type="PANTHER" id="PTHR31885">
    <property type="entry name" value="GH04784P"/>
    <property type="match status" value="1"/>
</dbReference>
<name>A0ABW3RE60_9FLAO</name>
<keyword evidence="3 6" id="KW-0812">Transmembrane</keyword>
<evidence type="ECO:0000256" key="6">
    <source>
        <dbReference type="SAM" id="Phobius"/>
    </source>
</evidence>
<feature type="transmembrane region" description="Helical" evidence="6">
    <location>
        <begin position="96"/>
        <end position="116"/>
    </location>
</feature>
<dbReference type="EMBL" id="JBHTLJ010000004">
    <property type="protein sequence ID" value="MFD1163415.1"/>
    <property type="molecule type" value="Genomic_DNA"/>
</dbReference>
<dbReference type="RefSeq" id="WP_311941465.1">
    <property type="nucleotide sequence ID" value="NZ_JAVSCK010000004.1"/>
</dbReference>
<proteinExistence type="inferred from homology"/>
<keyword evidence="8" id="KW-1185">Reference proteome</keyword>
<sequence>MNIFEKIDMDMLTKTEKSFSLVFSIVVIAELIAGSVESLTTYHYFTKPLILISLIFFFWKHAQHLDVKTKWLTLLALVFSLMGDVLLMFVNASVNYFISGLLAFLLAHVMYVLVFLRKRKKSKKVFPFTVILLLYAATVFYFLKDGLGDLLLPVMVYMGVILLMAITGFLRQGRVPKNSYILVFLGALFFITSDSLLALNKFYEPLPFSNIGIMLTYSIAQLFIVFGLIKQS</sequence>
<comment type="subcellular location">
    <subcellularLocation>
        <location evidence="1">Membrane</location>
        <topology evidence="1">Multi-pass membrane protein</topology>
    </subcellularLocation>
</comment>
<feature type="transmembrane region" description="Helical" evidence="6">
    <location>
        <begin position="211"/>
        <end position="229"/>
    </location>
</feature>
<evidence type="ECO:0000256" key="2">
    <source>
        <dbReference type="ARBA" id="ARBA00007375"/>
    </source>
</evidence>
<gene>
    <name evidence="7" type="ORF">ACFQ2E_13370</name>
</gene>
<evidence type="ECO:0000256" key="3">
    <source>
        <dbReference type="ARBA" id="ARBA00022692"/>
    </source>
</evidence>
<evidence type="ECO:0000313" key="8">
    <source>
        <dbReference type="Proteomes" id="UP001597163"/>
    </source>
</evidence>
<comment type="similarity">
    <text evidence="2">Belongs to the TMEM86 family.</text>
</comment>
<keyword evidence="4 6" id="KW-1133">Transmembrane helix</keyword>
<dbReference type="Proteomes" id="UP001597163">
    <property type="component" value="Unassembled WGS sequence"/>
</dbReference>
<keyword evidence="5 6" id="KW-0472">Membrane</keyword>
<evidence type="ECO:0000256" key="4">
    <source>
        <dbReference type="ARBA" id="ARBA00022989"/>
    </source>
</evidence>